<dbReference type="EMBL" id="QDEB01049989">
    <property type="protein sequence ID" value="RZC37726.1"/>
    <property type="molecule type" value="Genomic_DNA"/>
</dbReference>
<reference evidence="1 2" key="1">
    <citation type="submission" date="2017-03" db="EMBL/GenBank/DDBJ databases">
        <title>Genome of the blue death feigning beetle - Asbolus verrucosus.</title>
        <authorList>
            <person name="Rider S.D."/>
        </authorList>
    </citation>
    <scope>NUCLEOTIDE SEQUENCE [LARGE SCALE GENOMIC DNA]</scope>
    <source>
        <strain evidence="1">Butters</strain>
        <tissue evidence="1">Head and leg muscle</tissue>
    </source>
</reference>
<evidence type="ECO:0000313" key="2">
    <source>
        <dbReference type="Proteomes" id="UP000292052"/>
    </source>
</evidence>
<dbReference type="Proteomes" id="UP000292052">
    <property type="component" value="Unassembled WGS sequence"/>
</dbReference>
<sequence>MFKYQGDDKSKPTDMRFLDFQLSRVGSPVIDLSYFLYSCADEEVLNNFDSILKVYHSSISDCLSELGCDPETAFPFKKLKEHWREYGKFGL</sequence>
<keyword evidence="1" id="KW-0418">Kinase</keyword>
<dbReference type="Gene3D" id="3.90.1200.10">
    <property type="match status" value="1"/>
</dbReference>
<proteinExistence type="predicted"/>
<dbReference type="InterPro" id="IPR004119">
    <property type="entry name" value="EcKL"/>
</dbReference>
<dbReference type="Pfam" id="PF02958">
    <property type="entry name" value="EcKL"/>
    <property type="match status" value="1"/>
</dbReference>
<dbReference type="OrthoDB" id="190089at2759"/>
<dbReference type="InterPro" id="IPR011009">
    <property type="entry name" value="Kinase-like_dom_sf"/>
</dbReference>
<organism evidence="1 2">
    <name type="scientific">Asbolus verrucosus</name>
    <name type="common">Desert ironclad beetle</name>
    <dbReference type="NCBI Taxonomy" id="1661398"/>
    <lineage>
        <taxon>Eukaryota</taxon>
        <taxon>Metazoa</taxon>
        <taxon>Ecdysozoa</taxon>
        <taxon>Arthropoda</taxon>
        <taxon>Hexapoda</taxon>
        <taxon>Insecta</taxon>
        <taxon>Pterygota</taxon>
        <taxon>Neoptera</taxon>
        <taxon>Endopterygota</taxon>
        <taxon>Coleoptera</taxon>
        <taxon>Polyphaga</taxon>
        <taxon>Cucujiformia</taxon>
        <taxon>Tenebrionidae</taxon>
        <taxon>Pimeliinae</taxon>
        <taxon>Asbolus</taxon>
    </lineage>
</organism>
<protein>
    <submittedName>
        <fullName evidence="1">EcKinase and/or DUF1679 domain containing protein</fullName>
    </submittedName>
</protein>
<dbReference type="PANTHER" id="PTHR11012:SF30">
    <property type="entry name" value="PROTEIN KINASE-LIKE DOMAIN-CONTAINING"/>
    <property type="match status" value="1"/>
</dbReference>
<evidence type="ECO:0000313" key="1">
    <source>
        <dbReference type="EMBL" id="RZC37726.1"/>
    </source>
</evidence>
<accession>A0A482VYF6</accession>
<dbReference type="GO" id="GO:0016301">
    <property type="term" value="F:kinase activity"/>
    <property type="evidence" value="ECO:0007669"/>
    <property type="project" value="UniProtKB-KW"/>
</dbReference>
<comment type="caution">
    <text evidence="1">The sequence shown here is derived from an EMBL/GenBank/DDBJ whole genome shotgun (WGS) entry which is preliminary data.</text>
</comment>
<keyword evidence="2" id="KW-1185">Reference proteome</keyword>
<gene>
    <name evidence="1" type="ORF">BDFB_014507</name>
</gene>
<dbReference type="SUPFAM" id="SSF56112">
    <property type="entry name" value="Protein kinase-like (PK-like)"/>
    <property type="match status" value="1"/>
</dbReference>
<dbReference type="PANTHER" id="PTHR11012">
    <property type="entry name" value="PROTEIN KINASE-LIKE DOMAIN-CONTAINING"/>
    <property type="match status" value="1"/>
</dbReference>
<name>A0A482VYF6_ASBVE</name>
<dbReference type="STRING" id="1661398.A0A482VYF6"/>
<keyword evidence="1" id="KW-0808">Transferase</keyword>
<feature type="non-terminal residue" evidence="1">
    <location>
        <position position="91"/>
    </location>
</feature>
<dbReference type="AlphaFoldDB" id="A0A482VYF6"/>